<dbReference type="EMBL" id="JAVKPH010000030">
    <property type="protein sequence ID" value="MDR5654655.1"/>
    <property type="molecule type" value="Genomic_DNA"/>
</dbReference>
<dbReference type="NCBIfam" id="TIGR04161">
    <property type="entry name" value="VPEID-CTERM"/>
    <property type="match status" value="1"/>
</dbReference>
<keyword evidence="1" id="KW-0812">Transmembrane</keyword>
<dbReference type="Proteomes" id="UP001247754">
    <property type="component" value="Unassembled WGS sequence"/>
</dbReference>
<keyword evidence="3" id="KW-1185">Reference proteome</keyword>
<name>A0ABU1FCR0_9RHOB</name>
<keyword evidence="1" id="KW-1133">Transmembrane helix</keyword>
<gene>
    <name evidence="2" type="ORF">RGD00_18760</name>
</gene>
<proteinExistence type="predicted"/>
<dbReference type="RefSeq" id="WP_310458812.1">
    <property type="nucleotide sequence ID" value="NZ_JAVKPH010000030.1"/>
</dbReference>
<comment type="caution">
    <text evidence="2">The sequence shown here is derived from an EMBL/GenBank/DDBJ whole genome shotgun (WGS) entry which is preliminary data.</text>
</comment>
<accession>A0ABU1FCR0</accession>
<sequence>MRSLVTRLTTAAVALTVTSTPLLAQSLGDVLFWWLPRPRPTPTPVSVPEIDASTGLLAAAAVLAALLFTWERRRRAR</sequence>
<evidence type="ECO:0000313" key="3">
    <source>
        <dbReference type="Proteomes" id="UP001247754"/>
    </source>
</evidence>
<dbReference type="InterPro" id="IPR023606">
    <property type="entry name" value="CoA-Trfase_III_dom_1_sf"/>
</dbReference>
<organism evidence="2 3">
    <name type="scientific">Ruixingdingia sedimenti</name>
    <dbReference type="NCBI Taxonomy" id="3073604"/>
    <lineage>
        <taxon>Bacteria</taxon>
        <taxon>Pseudomonadati</taxon>
        <taxon>Pseudomonadota</taxon>
        <taxon>Alphaproteobacteria</taxon>
        <taxon>Rhodobacterales</taxon>
        <taxon>Paracoccaceae</taxon>
        <taxon>Ruixingdingia</taxon>
    </lineage>
</organism>
<dbReference type="SUPFAM" id="SSF89796">
    <property type="entry name" value="CoA-transferase family III (CaiB/BaiF)"/>
    <property type="match status" value="1"/>
</dbReference>
<feature type="transmembrane region" description="Helical" evidence="1">
    <location>
        <begin position="52"/>
        <end position="70"/>
    </location>
</feature>
<protein>
    <submittedName>
        <fullName evidence="2">VPEID-CTERM sorting domain-containing protein</fullName>
    </submittedName>
</protein>
<dbReference type="InterPro" id="IPR026422">
    <property type="entry name" value="VPEID-CTERM"/>
</dbReference>
<evidence type="ECO:0000313" key="2">
    <source>
        <dbReference type="EMBL" id="MDR5654655.1"/>
    </source>
</evidence>
<evidence type="ECO:0000256" key="1">
    <source>
        <dbReference type="SAM" id="Phobius"/>
    </source>
</evidence>
<reference evidence="2 3" key="1">
    <citation type="submission" date="2023-09" db="EMBL/GenBank/DDBJ databases">
        <title>Xinfangfangia sedmenti sp. nov., isolated the sedment.</title>
        <authorList>
            <person name="Xu L."/>
        </authorList>
    </citation>
    <scope>NUCLEOTIDE SEQUENCE [LARGE SCALE GENOMIC DNA]</scope>
    <source>
        <strain evidence="2 3">LG-4</strain>
    </source>
</reference>
<keyword evidence="1" id="KW-0472">Membrane</keyword>